<sequence>MNSLLITILRSMLPFMALLLFTVHADAQRRKKKKQVIAPVVVVDTIPAYKIAINRQIMHEKVEKEQASLLSIDGKADKILTISGDKQLNEAVTDAATKRVDWLQYEIETNPSIDARLKANYLDGLATILKYVKTYSRSRQSALNYLPQVIATYKQLIEANTAQKSIAPIIQPLSFEIANAALQPEVFKDNAGYNDVRDQMILKTADRYPEKAFSALKAYPESPVADSLIRAIGHKYPYLVYDYAQANNKFSYRIQNIEDDSLIVHIVAMARNPNKSGQFYFPFLDNIVKGKITMEDIDKAKTDPVRYFRLLVQTQIDYTQRALNGDTAMGHTALLKKLEQKAKDDFVAKINGLHEMSDGVRFRCLQPLTAEELYYVAVLTNGLIYTSSYTSGVYPLMMRKANQKGDELLKKINFDHYRKFLSQAASYNTLKNFLGSFSNNTDATDLMKAFVTGLEKSNGLEDGVDVADSYASISETLPDLAKGMLENVKVNLDRNHSENNEKGTAIYDILYNLFLSADSSNHIDLTSKLEIPPVYNVPFSTLTNENGEVISQVFFYGDQDGRNIFNGFLNMFGGGNWKVDGSNKQWVVIKSTKGKPVSIYANRPLDENKGLDDKAQRALNDYLDEHNLHPTVTIHRGHSYYAEATIGHMAPTSKIVFMGSCGGFNLIDSILKKSEDAHIIASKQIGRTSINKPFFYLLTEKLRTGKDIDWIPFWREFKGRANVAGFEDYIPPYKNLGAIFIKAYKKETGETDV</sequence>
<organism evidence="1 2">
    <name type="scientific">Niabella yanshanensis</name>
    <dbReference type="NCBI Taxonomy" id="577386"/>
    <lineage>
        <taxon>Bacteria</taxon>
        <taxon>Pseudomonadati</taxon>
        <taxon>Bacteroidota</taxon>
        <taxon>Chitinophagia</taxon>
        <taxon>Chitinophagales</taxon>
        <taxon>Chitinophagaceae</taxon>
        <taxon>Niabella</taxon>
    </lineage>
</organism>
<evidence type="ECO:0000313" key="2">
    <source>
        <dbReference type="Proteomes" id="UP001325680"/>
    </source>
</evidence>
<dbReference type="RefSeq" id="WP_114792180.1">
    <property type="nucleotide sequence ID" value="NZ_CP139960.1"/>
</dbReference>
<name>A0ABZ0WAZ9_9BACT</name>
<keyword evidence="2" id="KW-1185">Reference proteome</keyword>
<accession>A0ABZ0WAZ9</accession>
<protein>
    <submittedName>
        <fullName evidence="1">Uncharacterized protein</fullName>
    </submittedName>
</protein>
<evidence type="ECO:0000313" key="1">
    <source>
        <dbReference type="EMBL" id="WQD40490.1"/>
    </source>
</evidence>
<reference evidence="1 2" key="1">
    <citation type="submission" date="2023-12" db="EMBL/GenBank/DDBJ databases">
        <title>Genome sequencing and assembly of bacterial species from a model synthetic community.</title>
        <authorList>
            <person name="Hogle S.L."/>
        </authorList>
    </citation>
    <scope>NUCLEOTIDE SEQUENCE [LARGE SCALE GENOMIC DNA]</scope>
    <source>
        <strain evidence="1 2">HAMBI_3031</strain>
    </source>
</reference>
<dbReference type="EMBL" id="CP139960">
    <property type="protein sequence ID" value="WQD40490.1"/>
    <property type="molecule type" value="Genomic_DNA"/>
</dbReference>
<proteinExistence type="predicted"/>
<dbReference type="Proteomes" id="UP001325680">
    <property type="component" value="Chromosome"/>
</dbReference>
<gene>
    <name evidence="1" type="ORF">U0035_10055</name>
</gene>